<dbReference type="EC" id="2.4.1.-" evidence="4"/>
<sequence>MDQNVGHFVLVPFFTQGHLIPMVDLGFVIAQRGNNRVSIIITPFNLTRLQTTVDFINRSGLPIDFIPLRFPTEELGLPKGCESVDVLPTENHLLNFHQFYKGHAMLAEQLETYIRQRQQINPSIPTIIITDFMNSWTRRISDKLSISRFGFCIVSCFTWHLRELFQEYDNNSDGDLVISDVDHRIKLILPKGFVLGSSQDQEYIRSDIKDVENSVHGILVNTFYELEPIFVDKYRKMTGKNVLPIGPLLLCHDSNMDKAIRGARSLVEKNKILKFLDSMDPASVVFFGVGSIVILSMIQIKEIGKGLEESGYPFIWVIKCFNDDMRNGVEEWLRNDRLEERTKTRSFIIRGWAPQLMIISHASIGALFTHCGWNSTLEGISVGIPMIAWPFSEDQFPNMTFITQIAKTSIGIDIDEEPVYSPNYTVKSDTITKAIERVMNGGEEGVERRKRALDLKDAAIAAFDVAGSSHTNMSFFLRQIFNKV</sequence>
<dbReference type="PANTHER" id="PTHR48047">
    <property type="entry name" value="GLYCOSYLTRANSFERASE"/>
    <property type="match status" value="1"/>
</dbReference>
<dbReference type="SUPFAM" id="SSF53756">
    <property type="entry name" value="UDP-Glycosyltransferase/glycogen phosphorylase"/>
    <property type="match status" value="1"/>
</dbReference>
<evidence type="ECO:0000313" key="5">
    <source>
        <dbReference type="EMBL" id="KMZ73932.1"/>
    </source>
</evidence>
<dbReference type="InterPro" id="IPR002213">
    <property type="entry name" value="UDP_glucos_trans"/>
</dbReference>
<comment type="similarity">
    <text evidence="1 3">Belongs to the UDP-glycosyltransferase family.</text>
</comment>
<evidence type="ECO:0000256" key="3">
    <source>
        <dbReference type="RuleBase" id="RU003718"/>
    </source>
</evidence>
<evidence type="ECO:0000256" key="4">
    <source>
        <dbReference type="RuleBase" id="RU362057"/>
    </source>
</evidence>
<organism evidence="5 6">
    <name type="scientific">Zostera marina</name>
    <name type="common">Eelgrass</name>
    <dbReference type="NCBI Taxonomy" id="29655"/>
    <lineage>
        <taxon>Eukaryota</taxon>
        <taxon>Viridiplantae</taxon>
        <taxon>Streptophyta</taxon>
        <taxon>Embryophyta</taxon>
        <taxon>Tracheophyta</taxon>
        <taxon>Spermatophyta</taxon>
        <taxon>Magnoliopsida</taxon>
        <taxon>Liliopsida</taxon>
        <taxon>Zosteraceae</taxon>
        <taxon>Zostera</taxon>
    </lineage>
</organism>
<dbReference type="Gene3D" id="3.40.50.2000">
    <property type="entry name" value="Glycogen Phosphorylase B"/>
    <property type="match status" value="2"/>
</dbReference>
<keyword evidence="6" id="KW-1185">Reference proteome</keyword>
<dbReference type="InterPro" id="IPR035595">
    <property type="entry name" value="UDP_glycos_trans_CS"/>
</dbReference>
<dbReference type="GO" id="GO:0035251">
    <property type="term" value="F:UDP-glucosyltransferase activity"/>
    <property type="evidence" value="ECO:0000318"/>
    <property type="project" value="GO_Central"/>
</dbReference>
<dbReference type="PROSITE" id="PS00375">
    <property type="entry name" value="UDPGT"/>
    <property type="match status" value="1"/>
</dbReference>
<dbReference type="STRING" id="29655.A0A0K9Q0A3"/>
<evidence type="ECO:0000256" key="2">
    <source>
        <dbReference type="ARBA" id="ARBA00022679"/>
    </source>
</evidence>
<accession>A0A0K9Q0A3</accession>
<dbReference type="OMA" id="ADMCLPY"/>
<name>A0A0K9Q0A3_ZOSMR</name>
<dbReference type="Proteomes" id="UP000036987">
    <property type="component" value="Unassembled WGS sequence"/>
</dbReference>
<dbReference type="Pfam" id="PF00201">
    <property type="entry name" value="UDPGT"/>
    <property type="match status" value="1"/>
</dbReference>
<evidence type="ECO:0000313" key="6">
    <source>
        <dbReference type="Proteomes" id="UP000036987"/>
    </source>
</evidence>
<protein>
    <recommendedName>
        <fullName evidence="4">Glycosyltransferase</fullName>
        <ecNumber evidence="4">2.4.1.-</ecNumber>
    </recommendedName>
</protein>
<dbReference type="OrthoDB" id="5835829at2759"/>
<evidence type="ECO:0000256" key="1">
    <source>
        <dbReference type="ARBA" id="ARBA00009995"/>
    </source>
</evidence>
<dbReference type="AlphaFoldDB" id="A0A0K9Q0A3"/>
<proteinExistence type="inferred from homology"/>
<gene>
    <name evidence="5" type="ORF">ZOSMA_139G00100</name>
</gene>
<dbReference type="FunFam" id="3.40.50.2000:FF:000060">
    <property type="entry name" value="Glycosyltransferase"/>
    <property type="match status" value="1"/>
</dbReference>
<dbReference type="PANTHER" id="PTHR48047:SF182">
    <property type="entry name" value="GLYCOSYLTRANSFERASE"/>
    <property type="match status" value="1"/>
</dbReference>
<dbReference type="EMBL" id="LFYR01000513">
    <property type="protein sequence ID" value="KMZ73932.1"/>
    <property type="molecule type" value="Genomic_DNA"/>
</dbReference>
<dbReference type="CDD" id="cd03784">
    <property type="entry name" value="GT1_Gtf-like"/>
    <property type="match status" value="1"/>
</dbReference>
<comment type="caution">
    <text evidence="5">The sequence shown here is derived from an EMBL/GenBank/DDBJ whole genome shotgun (WGS) entry which is preliminary data.</text>
</comment>
<keyword evidence="2 3" id="KW-0808">Transferase</keyword>
<reference evidence="6" key="1">
    <citation type="journal article" date="2016" name="Nature">
        <title>The genome of the seagrass Zostera marina reveals angiosperm adaptation to the sea.</title>
        <authorList>
            <person name="Olsen J.L."/>
            <person name="Rouze P."/>
            <person name="Verhelst B."/>
            <person name="Lin Y.-C."/>
            <person name="Bayer T."/>
            <person name="Collen J."/>
            <person name="Dattolo E."/>
            <person name="De Paoli E."/>
            <person name="Dittami S."/>
            <person name="Maumus F."/>
            <person name="Michel G."/>
            <person name="Kersting A."/>
            <person name="Lauritano C."/>
            <person name="Lohaus R."/>
            <person name="Toepel M."/>
            <person name="Tonon T."/>
            <person name="Vanneste K."/>
            <person name="Amirebrahimi M."/>
            <person name="Brakel J."/>
            <person name="Bostroem C."/>
            <person name="Chovatia M."/>
            <person name="Grimwood J."/>
            <person name="Jenkins J.W."/>
            <person name="Jueterbock A."/>
            <person name="Mraz A."/>
            <person name="Stam W.T."/>
            <person name="Tice H."/>
            <person name="Bornberg-Bauer E."/>
            <person name="Green P.J."/>
            <person name="Pearson G.A."/>
            <person name="Procaccini G."/>
            <person name="Duarte C.M."/>
            <person name="Schmutz J."/>
            <person name="Reusch T.B.H."/>
            <person name="Van de Peer Y."/>
        </authorList>
    </citation>
    <scope>NUCLEOTIDE SEQUENCE [LARGE SCALE GENOMIC DNA]</scope>
    <source>
        <strain evidence="6">cv. Finnish</strain>
    </source>
</reference>
<keyword evidence="3" id="KW-0328">Glycosyltransferase</keyword>